<dbReference type="GO" id="GO:0003700">
    <property type="term" value="F:DNA-binding transcription factor activity"/>
    <property type="evidence" value="ECO:0007669"/>
    <property type="project" value="TreeGrafter"/>
</dbReference>
<dbReference type="InterPro" id="IPR009057">
    <property type="entry name" value="Homeodomain-like_sf"/>
</dbReference>
<keyword evidence="1" id="KW-0805">Transcription regulation</keyword>
<evidence type="ECO:0000313" key="7">
    <source>
        <dbReference type="Proteomes" id="UP000503308"/>
    </source>
</evidence>
<dbReference type="KEGG" id="rpon:G3256_17445"/>
<name>A0A858SV41_9RHOB</name>
<proteinExistence type="predicted"/>
<protein>
    <submittedName>
        <fullName evidence="6">TetR/AcrR family transcriptional regulator</fullName>
    </submittedName>
</protein>
<evidence type="ECO:0000256" key="4">
    <source>
        <dbReference type="PROSITE-ProRule" id="PRU00335"/>
    </source>
</evidence>
<dbReference type="PROSITE" id="PS50977">
    <property type="entry name" value="HTH_TETR_2"/>
    <property type="match status" value="1"/>
</dbReference>
<evidence type="ECO:0000256" key="3">
    <source>
        <dbReference type="ARBA" id="ARBA00023163"/>
    </source>
</evidence>
<dbReference type="SUPFAM" id="SSF46689">
    <property type="entry name" value="Homeodomain-like"/>
    <property type="match status" value="1"/>
</dbReference>
<feature type="DNA-binding region" description="H-T-H motif" evidence="4">
    <location>
        <begin position="38"/>
        <end position="57"/>
    </location>
</feature>
<feature type="domain" description="HTH tetR-type" evidence="5">
    <location>
        <begin position="15"/>
        <end position="75"/>
    </location>
</feature>
<dbReference type="Pfam" id="PF13305">
    <property type="entry name" value="TetR_C_33"/>
    <property type="match status" value="1"/>
</dbReference>
<dbReference type="InterPro" id="IPR050109">
    <property type="entry name" value="HTH-type_TetR-like_transc_reg"/>
</dbReference>
<accession>A0A858SV41</accession>
<dbReference type="AlphaFoldDB" id="A0A858SV41"/>
<sequence>MTKEKTLSRRDRNLADIRERATLAAERIVLEKGAGALSARGLAKDLGISVGSLYNAFGDLNGVVRAINARCADRLSQHLRAALREAGDAAPRDRVVAIGEAYFDFAVSEPRRWYMLFERDSDLQLDVKTQHLQEGLLEMLIRAGGGDPGSDLHRQFFLLLWASVHGLVSLACRPSIAMISPDVARSYIHELVDAGFRNYPRD</sequence>
<dbReference type="GO" id="GO:0000976">
    <property type="term" value="F:transcription cis-regulatory region binding"/>
    <property type="evidence" value="ECO:0007669"/>
    <property type="project" value="TreeGrafter"/>
</dbReference>
<organism evidence="6 7">
    <name type="scientific">Roseobacter ponti</name>
    <dbReference type="NCBI Taxonomy" id="1891787"/>
    <lineage>
        <taxon>Bacteria</taxon>
        <taxon>Pseudomonadati</taxon>
        <taxon>Pseudomonadota</taxon>
        <taxon>Alphaproteobacteria</taxon>
        <taxon>Rhodobacterales</taxon>
        <taxon>Roseobacteraceae</taxon>
        <taxon>Roseobacter</taxon>
    </lineage>
</organism>
<dbReference type="InterPro" id="IPR025996">
    <property type="entry name" value="MT1864/Rv1816-like_C"/>
</dbReference>
<dbReference type="InterPro" id="IPR036271">
    <property type="entry name" value="Tet_transcr_reg_TetR-rel_C_sf"/>
</dbReference>
<dbReference type="EMBL" id="CP048788">
    <property type="protein sequence ID" value="QJF52829.1"/>
    <property type="molecule type" value="Genomic_DNA"/>
</dbReference>
<dbReference type="PANTHER" id="PTHR30055">
    <property type="entry name" value="HTH-TYPE TRANSCRIPTIONAL REGULATOR RUTR"/>
    <property type="match status" value="1"/>
</dbReference>
<dbReference type="RefSeq" id="WP_169642046.1">
    <property type="nucleotide sequence ID" value="NZ_CP048788.1"/>
</dbReference>
<keyword evidence="7" id="KW-1185">Reference proteome</keyword>
<evidence type="ECO:0000256" key="2">
    <source>
        <dbReference type="ARBA" id="ARBA00023125"/>
    </source>
</evidence>
<keyword evidence="3" id="KW-0804">Transcription</keyword>
<evidence type="ECO:0000259" key="5">
    <source>
        <dbReference type="PROSITE" id="PS50977"/>
    </source>
</evidence>
<keyword evidence="2 4" id="KW-0238">DNA-binding</keyword>
<dbReference type="Gene3D" id="1.10.357.10">
    <property type="entry name" value="Tetracycline Repressor, domain 2"/>
    <property type="match status" value="1"/>
</dbReference>
<gene>
    <name evidence="6" type="ORF">G3256_17445</name>
</gene>
<evidence type="ECO:0000256" key="1">
    <source>
        <dbReference type="ARBA" id="ARBA00023015"/>
    </source>
</evidence>
<evidence type="ECO:0000313" key="6">
    <source>
        <dbReference type="EMBL" id="QJF52829.1"/>
    </source>
</evidence>
<dbReference type="SUPFAM" id="SSF48498">
    <property type="entry name" value="Tetracyclin repressor-like, C-terminal domain"/>
    <property type="match status" value="1"/>
</dbReference>
<reference evidence="6 7" key="1">
    <citation type="submission" date="2020-02" db="EMBL/GenBank/DDBJ databases">
        <title>Genome sequence of Roseobacter ponti.</title>
        <authorList>
            <person name="Hollensteiner J."/>
            <person name="Schneider D."/>
            <person name="Poehlein A."/>
            <person name="Daniel R."/>
        </authorList>
    </citation>
    <scope>NUCLEOTIDE SEQUENCE [LARGE SCALE GENOMIC DNA]</scope>
    <source>
        <strain evidence="6 7">DSM 106830</strain>
    </source>
</reference>
<dbReference type="Proteomes" id="UP000503308">
    <property type="component" value="Chromosome"/>
</dbReference>
<dbReference type="InterPro" id="IPR001647">
    <property type="entry name" value="HTH_TetR"/>
</dbReference>
<dbReference type="PANTHER" id="PTHR30055:SF234">
    <property type="entry name" value="HTH-TYPE TRANSCRIPTIONAL REGULATOR BETI"/>
    <property type="match status" value="1"/>
</dbReference>